<evidence type="ECO:0000256" key="1">
    <source>
        <dbReference type="ARBA" id="ARBA00004429"/>
    </source>
</evidence>
<keyword evidence="7 9" id="KW-1133">Transmembrane helix</keyword>
<proteinExistence type="inferred from homology"/>
<evidence type="ECO:0000256" key="4">
    <source>
        <dbReference type="ARBA" id="ARBA00022475"/>
    </source>
</evidence>
<dbReference type="InterPro" id="IPR010065">
    <property type="entry name" value="AA_ABC_transptr_permease_3TM"/>
</dbReference>
<feature type="transmembrane region" description="Helical" evidence="9">
    <location>
        <begin position="171"/>
        <end position="188"/>
    </location>
</feature>
<dbReference type="PROSITE" id="PS50928">
    <property type="entry name" value="ABC_TM1"/>
    <property type="match status" value="1"/>
</dbReference>
<dbReference type="GO" id="GO:0006865">
    <property type="term" value="P:amino acid transport"/>
    <property type="evidence" value="ECO:0007669"/>
    <property type="project" value="TreeGrafter"/>
</dbReference>
<evidence type="ECO:0000256" key="5">
    <source>
        <dbReference type="ARBA" id="ARBA00022519"/>
    </source>
</evidence>
<dbReference type="AlphaFoldDB" id="A0A0U3QD86"/>
<comment type="similarity">
    <text evidence="2">Belongs to the binding-protein-dependent transport system permease family. HisMQ subfamily.</text>
</comment>
<accession>A0A0U3QD86</accession>
<keyword evidence="8 9" id="KW-0472">Membrane</keyword>
<protein>
    <submittedName>
        <fullName evidence="11">ABC transporter permease</fullName>
    </submittedName>
</protein>
<dbReference type="Pfam" id="PF00528">
    <property type="entry name" value="BPD_transp_1"/>
    <property type="match status" value="1"/>
</dbReference>
<feature type="transmembrane region" description="Helical" evidence="9">
    <location>
        <begin position="195"/>
        <end position="216"/>
    </location>
</feature>
<evidence type="ECO:0000256" key="6">
    <source>
        <dbReference type="ARBA" id="ARBA00022692"/>
    </source>
</evidence>
<dbReference type="GO" id="GO:0043190">
    <property type="term" value="C:ATP-binding cassette (ABC) transporter complex"/>
    <property type="evidence" value="ECO:0007669"/>
    <property type="project" value="InterPro"/>
</dbReference>
<evidence type="ECO:0000256" key="8">
    <source>
        <dbReference type="ARBA" id="ARBA00023136"/>
    </source>
</evidence>
<keyword evidence="4" id="KW-1003">Cell membrane</keyword>
<geneLocation type="plasmid" evidence="11 12">
    <name>p.p-1</name>
</geneLocation>
<gene>
    <name evidence="11" type="ORF">APZ00_24795</name>
</gene>
<dbReference type="Gene3D" id="1.10.3720.10">
    <property type="entry name" value="MetI-like"/>
    <property type="match status" value="1"/>
</dbReference>
<dbReference type="SUPFAM" id="SSF161098">
    <property type="entry name" value="MetI-like"/>
    <property type="match status" value="1"/>
</dbReference>
<dbReference type="CDD" id="cd06261">
    <property type="entry name" value="TM_PBP2"/>
    <property type="match status" value="1"/>
</dbReference>
<keyword evidence="12" id="KW-1185">Reference proteome</keyword>
<feature type="transmembrane region" description="Helical" evidence="9">
    <location>
        <begin position="54"/>
        <end position="75"/>
    </location>
</feature>
<dbReference type="EMBL" id="CP013069">
    <property type="protein sequence ID" value="ALV30457.1"/>
    <property type="molecule type" value="Genomic_DNA"/>
</dbReference>
<evidence type="ECO:0000313" key="12">
    <source>
        <dbReference type="Proteomes" id="UP000064921"/>
    </source>
</evidence>
<dbReference type="RefSeq" id="WP_058901002.1">
    <property type="nucleotide sequence ID" value="NZ_CP013069.1"/>
</dbReference>
<comment type="subcellular location">
    <subcellularLocation>
        <location evidence="1">Cell inner membrane</location>
        <topology evidence="1">Multi-pass membrane protein</topology>
    </subcellularLocation>
    <subcellularLocation>
        <location evidence="9">Cell membrane</location>
        <topology evidence="9">Multi-pass membrane protein</topology>
    </subcellularLocation>
</comment>
<dbReference type="PANTHER" id="PTHR30614:SF10">
    <property type="entry name" value="ARGININE ABC TRANSPORTER PERMEASE PROTEIN ARTM"/>
    <property type="match status" value="1"/>
</dbReference>
<keyword evidence="11" id="KW-0614">Plasmid</keyword>
<reference evidence="11 12" key="1">
    <citation type="submission" date="2015-10" db="EMBL/GenBank/DDBJ databases">
        <title>The world's first case of liver abscess caused by Pannonibacter phragmitetus.</title>
        <authorList>
            <person name="Ming D."/>
            <person name="Wang M."/>
            <person name="Zhou Y."/>
            <person name="Jiang T."/>
            <person name="Hu S."/>
        </authorList>
    </citation>
    <scope>NUCLEOTIDE SEQUENCE [LARGE SCALE GENOMIC DNA]</scope>
    <source>
        <strain evidence="11 12">31801</strain>
        <plasmid evidence="12">Plasmid p.p-1</plasmid>
    </source>
</reference>
<dbReference type="KEGG" id="pphr:APZ00_24795"/>
<dbReference type="InterPro" id="IPR000515">
    <property type="entry name" value="MetI-like"/>
</dbReference>
<organism evidence="11 12">
    <name type="scientific">Pannonibacter phragmitetus</name>
    <dbReference type="NCBI Taxonomy" id="121719"/>
    <lineage>
        <taxon>Bacteria</taxon>
        <taxon>Pseudomonadati</taxon>
        <taxon>Pseudomonadota</taxon>
        <taxon>Alphaproteobacteria</taxon>
        <taxon>Hyphomicrobiales</taxon>
        <taxon>Stappiaceae</taxon>
        <taxon>Pannonibacter</taxon>
    </lineage>
</organism>
<name>A0A0U3QD86_9HYPH</name>
<feature type="domain" description="ABC transmembrane type-1" evidence="10">
    <location>
        <begin position="18"/>
        <end position="217"/>
    </location>
</feature>
<dbReference type="GO" id="GO:0022857">
    <property type="term" value="F:transmembrane transporter activity"/>
    <property type="evidence" value="ECO:0007669"/>
    <property type="project" value="InterPro"/>
</dbReference>
<dbReference type="InterPro" id="IPR035906">
    <property type="entry name" value="MetI-like_sf"/>
</dbReference>
<dbReference type="PANTHER" id="PTHR30614">
    <property type="entry name" value="MEMBRANE COMPONENT OF AMINO ACID ABC TRANSPORTER"/>
    <property type="match status" value="1"/>
</dbReference>
<evidence type="ECO:0000256" key="3">
    <source>
        <dbReference type="ARBA" id="ARBA00022448"/>
    </source>
</evidence>
<dbReference type="NCBIfam" id="TIGR01726">
    <property type="entry name" value="HEQRo_perm_3TM"/>
    <property type="match status" value="1"/>
</dbReference>
<keyword evidence="6 9" id="KW-0812">Transmembrane</keyword>
<evidence type="ECO:0000256" key="9">
    <source>
        <dbReference type="RuleBase" id="RU363032"/>
    </source>
</evidence>
<keyword evidence="3 9" id="KW-0813">Transport</keyword>
<feature type="transmembrane region" description="Helical" evidence="9">
    <location>
        <begin position="20"/>
        <end position="42"/>
    </location>
</feature>
<sequence>MIDLGFFLDIIPQLLSGVPLTLQLAGTAILLGFVLALALALVLQGSNPLIVWPVRSLVALFRGTPLLVQIFLIYYGLGQFRPSLQAMGLWWLFREPYWCAILALTLNTAAYGSEILRGAIRNVPRALNEAAQALGMSRLLTLRFVILPIAFRQALPAYGNEIILMVKGTSLASVITLMEVTGIAQGLISQSYRAIEVFAAAGAIYLSLNFLIVRALTALEVRLTPYRSRS</sequence>
<dbReference type="Proteomes" id="UP000064921">
    <property type="component" value="Plasmid p.p-1"/>
</dbReference>
<keyword evidence="5" id="KW-0997">Cell inner membrane</keyword>
<evidence type="ECO:0000256" key="7">
    <source>
        <dbReference type="ARBA" id="ARBA00022989"/>
    </source>
</evidence>
<evidence type="ECO:0000313" key="11">
    <source>
        <dbReference type="EMBL" id="ALV30457.1"/>
    </source>
</evidence>
<dbReference type="InterPro" id="IPR043429">
    <property type="entry name" value="ArtM/GltK/GlnP/TcyL/YhdX-like"/>
</dbReference>
<feature type="transmembrane region" description="Helical" evidence="9">
    <location>
        <begin position="95"/>
        <end position="112"/>
    </location>
</feature>
<evidence type="ECO:0000256" key="2">
    <source>
        <dbReference type="ARBA" id="ARBA00010072"/>
    </source>
</evidence>
<evidence type="ECO:0000259" key="10">
    <source>
        <dbReference type="PROSITE" id="PS50928"/>
    </source>
</evidence>